<dbReference type="Gene3D" id="2.30.110.10">
    <property type="entry name" value="Electron Transport, Fmn-binding Protein, Chain A"/>
    <property type="match status" value="1"/>
</dbReference>
<comment type="caution">
    <text evidence="2">The sequence shown here is derived from an EMBL/GenBank/DDBJ whole genome shotgun (WGS) entry which is preliminary data.</text>
</comment>
<gene>
    <name evidence="2" type="ORF">DES53_101339</name>
</gene>
<keyword evidence="3" id="KW-1185">Reference proteome</keyword>
<dbReference type="Proteomes" id="UP000253426">
    <property type="component" value="Unassembled WGS sequence"/>
</dbReference>
<dbReference type="PANTHER" id="PTHR34818">
    <property type="entry name" value="PROTEIN BLI-3"/>
    <property type="match status" value="1"/>
</dbReference>
<dbReference type="Pfam" id="PF16242">
    <property type="entry name" value="Pyrid_ox_like"/>
    <property type="match status" value="1"/>
</dbReference>
<dbReference type="EMBL" id="QNRR01000001">
    <property type="protein sequence ID" value="RBP47542.1"/>
    <property type="molecule type" value="Genomic_DNA"/>
</dbReference>
<evidence type="ECO:0000313" key="3">
    <source>
        <dbReference type="Proteomes" id="UP000253426"/>
    </source>
</evidence>
<dbReference type="InterPro" id="IPR012349">
    <property type="entry name" value="Split_barrel_FMN-bd"/>
</dbReference>
<sequence length="178" mass="19773">MSSINQNQPEHNHDDLAGPQAVDKIRELVGKAQTCFFCTKVMVTGSSGARPMNVRKVDDNGSLWFLSAIDSHLNRELARDPSAHLYFQASPHSGFLHLNGKARVTQDAVKIHELWEPIIKTWFTQGEQDPRITVIEVIPTEGYYWDVKHGNLVAGIKMIIGAAIGETLDDSIEGAIRL</sequence>
<evidence type="ECO:0000313" key="2">
    <source>
        <dbReference type="EMBL" id="RBP47542.1"/>
    </source>
</evidence>
<organism evidence="2 3">
    <name type="scientific">Roseimicrobium gellanilyticum</name>
    <dbReference type="NCBI Taxonomy" id="748857"/>
    <lineage>
        <taxon>Bacteria</taxon>
        <taxon>Pseudomonadati</taxon>
        <taxon>Verrucomicrobiota</taxon>
        <taxon>Verrucomicrobiia</taxon>
        <taxon>Verrucomicrobiales</taxon>
        <taxon>Verrucomicrobiaceae</taxon>
        <taxon>Roseimicrobium</taxon>
    </lineage>
</organism>
<dbReference type="AlphaFoldDB" id="A0A366HTE4"/>
<name>A0A366HTE4_9BACT</name>
<evidence type="ECO:0000259" key="1">
    <source>
        <dbReference type="Pfam" id="PF16242"/>
    </source>
</evidence>
<dbReference type="InterPro" id="IPR038725">
    <property type="entry name" value="YdaG_split_barrel_FMN-bd"/>
</dbReference>
<proteinExistence type="predicted"/>
<feature type="domain" description="General stress protein FMN-binding split barrel" evidence="1">
    <location>
        <begin position="21"/>
        <end position="169"/>
    </location>
</feature>
<reference evidence="2 3" key="1">
    <citation type="submission" date="2018-06" db="EMBL/GenBank/DDBJ databases">
        <title>Genomic Encyclopedia of Type Strains, Phase IV (KMG-IV): sequencing the most valuable type-strain genomes for metagenomic binning, comparative biology and taxonomic classification.</title>
        <authorList>
            <person name="Goeker M."/>
        </authorList>
    </citation>
    <scope>NUCLEOTIDE SEQUENCE [LARGE SCALE GENOMIC DNA]</scope>
    <source>
        <strain evidence="2 3">DSM 25532</strain>
    </source>
</reference>
<dbReference type="PANTHER" id="PTHR34818:SF1">
    <property type="entry name" value="PROTEIN BLI-3"/>
    <property type="match status" value="1"/>
</dbReference>
<dbReference type="InterPro" id="IPR052917">
    <property type="entry name" value="Stress-Dev_Protein"/>
</dbReference>
<protein>
    <submittedName>
        <fullName evidence="2">General stress protein 26</fullName>
    </submittedName>
</protein>
<accession>A0A366HTE4</accession>
<dbReference type="OrthoDB" id="1432662at2"/>
<dbReference type="SUPFAM" id="SSF50475">
    <property type="entry name" value="FMN-binding split barrel"/>
    <property type="match status" value="1"/>
</dbReference>